<accession>A0ABS3M597</accession>
<dbReference type="Pfam" id="PF16407">
    <property type="entry name" value="PKD_2"/>
    <property type="match status" value="1"/>
</dbReference>
<proteinExistence type="predicted"/>
<comment type="caution">
    <text evidence="2">The sequence shown here is derived from an EMBL/GenBank/DDBJ whole genome shotgun (WGS) entry which is preliminary data.</text>
</comment>
<evidence type="ECO:0000256" key="1">
    <source>
        <dbReference type="SAM" id="SignalP"/>
    </source>
</evidence>
<evidence type="ECO:0000313" key="2">
    <source>
        <dbReference type="EMBL" id="MBO1363349.1"/>
    </source>
</evidence>
<dbReference type="PROSITE" id="PS51257">
    <property type="entry name" value="PROKAR_LIPOPROTEIN"/>
    <property type="match status" value="1"/>
</dbReference>
<keyword evidence="3" id="KW-1185">Reference proteome</keyword>
<protein>
    <recommendedName>
        <fullName evidence="4">Lipoprotein</fullName>
    </recommendedName>
</protein>
<feature type="chain" id="PRO_5046621213" description="Lipoprotein" evidence="1">
    <location>
        <begin position="24"/>
        <end position="499"/>
    </location>
</feature>
<evidence type="ECO:0000313" key="3">
    <source>
        <dbReference type="Proteomes" id="UP000664265"/>
    </source>
</evidence>
<keyword evidence="1" id="KW-0732">Signal</keyword>
<gene>
    <name evidence="2" type="ORF">JHU38_06105</name>
</gene>
<name>A0ABS3M597_9BACT</name>
<feature type="signal peptide" evidence="1">
    <location>
        <begin position="1"/>
        <end position="23"/>
    </location>
</feature>
<organism evidence="2 3">
    <name type="scientific">Prevotella illustrans</name>
    <dbReference type="NCBI Taxonomy" id="2800387"/>
    <lineage>
        <taxon>Bacteria</taxon>
        <taxon>Pseudomonadati</taxon>
        <taxon>Bacteroidota</taxon>
        <taxon>Bacteroidia</taxon>
        <taxon>Bacteroidales</taxon>
        <taxon>Prevotellaceae</taxon>
        <taxon>Prevotella</taxon>
    </lineage>
</organism>
<evidence type="ECO:0008006" key="4">
    <source>
        <dbReference type="Google" id="ProtNLM"/>
    </source>
</evidence>
<dbReference type="RefSeq" id="WP_158267302.1">
    <property type="nucleotide sequence ID" value="NZ_JAERMS010000014.1"/>
</dbReference>
<dbReference type="InterPro" id="IPR032183">
    <property type="entry name" value="PKD-like"/>
</dbReference>
<sequence length="499" mass="56510">MKRINIFLGGLAALLLSSCFSDKSNYDYLQPVDIRVEGVDEAYTVSPTGDRLQINPKIYPDNRQYDCFWTVVPASASWGDKPDTISRNRNLDYAVNMNVGSYKMRFCAKDQETGVFAYEEYNLYVTTDMATGWWVLKSEGDSADVDFFAEKKTKLDVIQAANGRHLQGTAVDLYFNFSYWRFDEVNKRDKRGNAVFVASSKDLMAVDYFTGKTILDYDGLFIDKPAKREVHAMFAGPSDVHVYVDNTVYTLFFSRYDIYKQFILKSLGDYKLSPVRHAGNSLPLLFNEKNRSFCSVSRQSPRLDYFADGVPSSKNMGMDLLFMGGLTTSAYTPGGVAMALMKKTDEEKYYLLTLNGQPSTMDLNPISKMEEIDASLNVLKAKYRTLNQNNKILYYVKDNKLCTCNLENMAEAEQNVSWPADERVTYMEYLKYSPYGQDSSWFDYLAVGTTRNGSYKLYLYPVSAGAVSPAVKVMEGKGEVKRASFMSQTSSGTYTSTLF</sequence>
<dbReference type="Proteomes" id="UP000664265">
    <property type="component" value="Unassembled WGS sequence"/>
</dbReference>
<reference evidence="2 3" key="1">
    <citation type="submission" date="2021-01" db="EMBL/GenBank/DDBJ databases">
        <title>Prevotella A2931 sp. nov.</title>
        <authorList>
            <person name="Buhl M."/>
            <person name="Oberhettinger P."/>
        </authorList>
    </citation>
    <scope>NUCLEOTIDE SEQUENCE [LARGE SCALE GENOMIC DNA]</scope>
    <source>
        <strain evidence="2 3">A2931</strain>
    </source>
</reference>
<dbReference type="EMBL" id="JAERMS010000014">
    <property type="protein sequence ID" value="MBO1363349.1"/>
    <property type="molecule type" value="Genomic_DNA"/>
</dbReference>